<dbReference type="EMBL" id="JAUJYN010000004">
    <property type="protein sequence ID" value="KAK1272713.1"/>
    <property type="molecule type" value="Genomic_DNA"/>
</dbReference>
<organism evidence="3 4">
    <name type="scientific">Acorus gramineus</name>
    <name type="common">Dwarf sweet flag</name>
    <dbReference type="NCBI Taxonomy" id="55184"/>
    <lineage>
        <taxon>Eukaryota</taxon>
        <taxon>Viridiplantae</taxon>
        <taxon>Streptophyta</taxon>
        <taxon>Embryophyta</taxon>
        <taxon>Tracheophyta</taxon>
        <taxon>Spermatophyta</taxon>
        <taxon>Magnoliopsida</taxon>
        <taxon>Liliopsida</taxon>
        <taxon>Acoraceae</taxon>
        <taxon>Acorus</taxon>
    </lineage>
</organism>
<feature type="region of interest" description="Disordered" evidence="1">
    <location>
        <begin position="1"/>
        <end position="35"/>
    </location>
</feature>
<comment type="caution">
    <text evidence="3">The sequence shown here is derived from an EMBL/GenBank/DDBJ whole genome shotgun (WGS) entry which is preliminary data.</text>
</comment>
<feature type="domain" description="DUF4283" evidence="2">
    <location>
        <begin position="98"/>
        <end position="179"/>
    </location>
</feature>
<name>A0AAV9B7H5_ACOGR</name>
<evidence type="ECO:0000259" key="2">
    <source>
        <dbReference type="Pfam" id="PF14111"/>
    </source>
</evidence>
<dbReference type="InterPro" id="IPR025558">
    <property type="entry name" value="DUF4283"/>
</dbReference>
<proteinExistence type="predicted"/>
<dbReference type="Pfam" id="PF14111">
    <property type="entry name" value="DUF4283"/>
    <property type="match status" value="1"/>
</dbReference>
<reference evidence="3" key="1">
    <citation type="journal article" date="2023" name="Nat. Commun.">
        <title>Diploid and tetraploid genomes of Acorus and the evolution of monocots.</title>
        <authorList>
            <person name="Ma L."/>
            <person name="Liu K.W."/>
            <person name="Li Z."/>
            <person name="Hsiao Y.Y."/>
            <person name="Qi Y."/>
            <person name="Fu T."/>
            <person name="Tang G.D."/>
            <person name="Zhang D."/>
            <person name="Sun W.H."/>
            <person name="Liu D.K."/>
            <person name="Li Y."/>
            <person name="Chen G.Z."/>
            <person name="Liu X.D."/>
            <person name="Liao X.Y."/>
            <person name="Jiang Y.T."/>
            <person name="Yu X."/>
            <person name="Hao Y."/>
            <person name="Huang J."/>
            <person name="Zhao X.W."/>
            <person name="Ke S."/>
            <person name="Chen Y.Y."/>
            <person name="Wu W.L."/>
            <person name="Hsu J.L."/>
            <person name="Lin Y.F."/>
            <person name="Huang M.D."/>
            <person name="Li C.Y."/>
            <person name="Huang L."/>
            <person name="Wang Z.W."/>
            <person name="Zhao X."/>
            <person name="Zhong W.Y."/>
            <person name="Peng D.H."/>
            <person name="Ahmad S."/>
            <person name="Lan S."/>
            <person name="Zhang J.S."/>
            <person name="Tsai W.C."/>
            <person name="Van de Peer Y."/>
            <person name="Liu Z.J."/>
        </authorList>
    </citation>
    <scope>NUCLEOTIDE SEQUENCE</scope>
    <source>
        <strain evidence="3">SCP</strain>
    </source>
</reference>
<protein>
    <recommendedName>
        <fullName evidence="2">DUF4283 domain-containing protein</fullName>
    </recommendedName>
</protein>
<dbReference type="PANTHER" id="PTHR33233">
    <property type="entry name" value="ENDONUCLEASE/EXONUCLEASE/PHOSPHATASE"/>
    <property type="match status" value="1"/>
</dbReference>
<dbReference type="Proteomes" id="UP001179952">
    <property type="component" value="Unassembled WGS sequence"/>
</dbReference>
<dbReference type="AlphaFoldDB" id="A0AAV9B7H5"/>
<accession>A0AAV9B7H5</accession>
<sequence>MASPFDLPPPPPLPPPLNPPCAPQVRPERNPPPPKCSRFLPKFAPAVVGQQVSSWKSLFTNPSSSLSNERSLSFIPPRVDDKESIVVLNPVSFKPLIQHWENVIVGYIIGKSPVYTPFLQFLKKKWKPKADFQLFLHGNGFFTIKFDLEEDCNFVLEGGPWTMEHRPFILRKWSPELRMEQERLSSIPIWVRFPNLPLNLWNLDCLSRIGSLIGTPLVYGHYHPMM</sequence>
<reference evidence="3" key="2">
    <citation type="submission" date="2023-06" db="EMBL/GenBank/DDBJ databases">
        <authorList>
            <person name="Ma L."/>
            <person name="Liu K.-W."/>
            <person name="Li Z."/>
            <person name="Hsiao Y.-Y."/>
            <person name="Qi Y."/>
            <person name="Fu T."/>
            <person name="Tang G."/>
            <person name="Zhang D."/>
            <person name="Sun W.-H."/>
            <person name="Liu D.-K."/>
            <person name="Li Y."/>
            <person name="Chen G.-Z."/>
            <person name="Liu X.-D."/>
            <person name="Liao X.-Y."/>
            <person name="Jiang Y.-T."/>
            <person name="Yu X."/>
            <person name="Hao Y."/>
            <person name="Huang J."/>
            <person name="Zhao X.-W."/>
            <person name="Ke S."/>
            <person name="Chen Y.-Y."/>
            <person name="Wu W.-L."/>
            <person name="Hsu J.-L."/>
            <person name="Lin Y.-F."/>
            <person name="Huang M.-D."/>
            <person name="Li C.-Y."/>
            <person name="Huang L."/>
            <person name="Wang Z.-W."/>
            <person name="Zhao X."/>
            <person name="Zhong W.-Y."/>
            <person name="Peng D.-H."/>
            <person name="Ahmad S."/>
            <person name="Lan S."/>
            <person name="Zhang J.-S."/>
            <person name="Tsai W.-C."/>
            <person name="Van De Peer Y."/>
            <person name="Liu Z.-J."/>
        </authorList>
    </citation>
    <scope>NUCLEOTIDE SEQUENCE</scope>
    <source>
        <strain evidence="3">SCP</strain>
        <tissue evidence="3">Leaves</tissue>
    </source>
</reference>
<feature type="compositionally biased region" description="Pro residues" evidence="1">
    <location>
        <begin position="1"/>
        <end position="22"/>
    </location>
</feature>
<evidence type="ECO:0000256" key="1">
    <source>
        <dbReference type="SAM" id="MobiDB-lite"/>
    </source>
</evidence>
<dbReference type="PANTHER" id="PTHR33233:SF17">
    <property type="entry name" value="DUF4283 DOMAIN-CONTAINING PROTEIN"/>
    <property type="match status" value="1"/>
</dbReference>
<gene>
    <name evidence="3" type="ORF">QJS04_geneDACA021438</name>
</gene>
<evidence type="ECO:0000313" key="4">
    <source>
        <dbReference type="Proteomes" id="UP001179952"/>
    </source>
</evidence>
<keyword evidence="4" id="KW-1185">Reference proteome</keyword>
<evidence type="ECO:0000313" key="3">
    <source>
        <dbReference type="EMBL" id="KAK1272713.1"/>
    </source>
</evidence>